<feature type="domain" description="DUF5675" evidence="1">
    <location>
        <begin position="5"/>
        <end position="137"/>
    </location>
</feature>
<evidence type="ECO:0000259" key="1">
    <source>
        <dbReference type="Pfam" id="PF18925"/>
    </source>
</evidence>
<sequence length="163" mass="19062">MKLEVLRFSSGKDSTSGALFDCTRGREFLCYTLEDQYQTKKVMQETRIPAGEYEIKYRKEGGFNKRYSDRYPDIHRGMLHVTNVPNFKWILIHTGNTDEHTAGCLLLGDTQENNQIKTNGFIGKSSQAYVRIYDRIANVLDMGERVKIWYFDYDIPNKKELKQ</sequence>
<reference evidence="2" key="1">
    <citation type="submission" date="2016-10" db="EMBL/GenBank/DDBJ databases">
        <authorList>
            <person name="Varghese N."/>
        </authorList>
    </citation>
    <scope>NUCLEOTIDE SEQUENCE</scope>
</reference>
<reference evidence="2" key="2">
    <citation type="journal article" date="2017" name="Nat. Commun.">
        <title>Single-virus genomics reveals hidden cosmopolitan and abundant viruses.</title>
        <authorList>
            <person name="Martinez-Hernandez F."/>
            <person name="Fornas O."/>
            <person name="Lluesma Gomez M."/>
            <person name="Bolduc B."/>
            <person name="de la Cruz Pena M.J."/>
            <person name="Martinez J.M."/>
            <person name="Anton J."/>
            <person name="Gasol J.M."/>
            <person name="Rosselli R."/>
            <person name="Rodriguez-Valera F."/>
            <person name="Sullivan M.B."/>
            <person name="Acinas S.G."/>
            <person name="Martinez-Garcia M."/>
        </authorList>
    </citation>
    <scope>NUCLEOTIDE SEQUENCE</scope>
</reference>
<protein>
    <recommendedName>
        <fullName evidence="1">DUF5675 domain-containing protein</fullName>
    </recommendedName>
</protein>
<dbReference type="EMBL" id="KY052808">
    <property type="protein sequence ID" value="ASE99960.1"/>
    <property type="molecule type" value="Genomic_DNA"/>
</dbReference>
<evidence type="ECO:0000313" key="2">
    <source>
        <dbReference type="EMBL" id="ASE99960.1"/>
    </source>
</evidence>
<dbReference type="InterPro" id="IPR043732">
    <property type="entry name" value="DUF5675"/>
</dbReference>
<proteinExistence type="predicted"/>
<organism evidence="2">
    <name type="scientific">uncultured virus</name>
    <dbReference type="NCBI Taxonomy" id="340016"/>
    <lineage>
        <taxon>Viruses</taxon>
        <taxon>environmental samples</taxon>
    </lineage>
</organism>
<accession>A0A218ML15</accession>
<dbReference type="Pfam" id="PF18925">
    <property type="entry name" value="DUF5675"/>
    <property type="match status" value="1"/>
</dbReference>
<name>A0A218ML15_9VIRU</name>